<dbReference type="EMBL" id="FRBQ01000008">
    <property type="protein sequence ID" value="SHM78938.1"/>
    <property type="molecule type" value="Genomic_DNA"/>
</dbReference>
<accession>A0A1M7LLN4</accession>
<evidence type="ECO:0000313" key="1">
    <source>
        <dbReference type="EMBL" id="SHM78938.1"/>
    </source>
</evidence>
<evidence type="ECO:0000313" key="2">
    <source>
        <dbReference type="Proteomes" id="UP000184305"/>
    </source>
</evidence>
<protein>
    <submittedName>
        <fullName evidence="1">Uncharacterized protein</fullName>
    </submittedName>
</protein>
<dbReference type="Proteomes" id="UP000184305">
    <property type="component" value="Unassembled WGS sequence"/>
</dbReference>
<dbReference type="STRING" id="1220495.SAMN05216288_4300"/>
<dbReference type="AlphaFoldDB" id="A0A1M7LLN4"/>
<keyword evidence="2" id="KW-1185">Reference proteome</keyword>
<dbReference type="OrthoDB" id="7031842at2"/>
<proteinExistence type="predicted"/>
<reference evidence="2" key="1">
    <citation type="submission" date="2016-11" db="EMBL/GenBank/DDBJ databases">
        <authorList>
            <person name="Varghese N."/>
            <person name="Submissions S."/>
        </authorList>
    </citation>
    <scope>NUCLEOTIDE SEQUENCE [LARGE SCALE GENOMIC DNA]</scope>
    <source>
        <strain evidence="2">CECT 8089</strain>
    </source>
</reference>
<gene>
    <name evidence="1" type="ORF">SAMN05216288_4300</name>
</gene>
<organism evidence="1 2">
    <name type="scientific">Phytopseudomonas punonensis</name>
    <dbReference type="NCBI Taxonomy" id="1220495"/>
    <lineage>
        <taxon>Bacteria</taxon>
        <taxon>Pseudomonadati</taxon>
        <taxon>Pseudomonadota</taxon>
        <taxon>Gammaproteobacteria</taxon>
        <taxon>Pseudomonadales</taxon>
        <taxon>Pseudomonadaceae</taxon>
        <taxon>Phytopseudomonas</taxon>
    </lineage>
</organism>
<sequence>MTAPHLQHLAALIANDGHAASFHSLGQYRSALLKEIAQTSATPEQEPVAGDPPGSFTKHMEYMERCRQQQKTIDGMNAAHWEVVQKLEAATQRADAAERKLGEVVELLLLIKKQPGLNEIHRARINTLLSASAEPSGYSKIGDTRIKPDGSVSTLVDTGDGDIGTVTTGCPPIACVLDKKNGVIKSAEQPTQEELGEDARDLQARDDQERALFEREERYMVIKLSKLADDQGDDMDRQEQIYRLAHFGNAMVECVVVESDWPEYPAVWQMIEDRMKGKQPASVAVPDELRAEIMRADGVLAALTACTRPLERLERNHGADWSKAIDSIRRDLLNALAAHRAQAQGGVA</sequence>
<dbReference type="RefSeq" id="WP_073267499.1">
    <property type="nucleotide sequence ID" value="NZ_FRBQ01000008.1"/>
</dbReference>
<name>A0A1M7LLN4_9GAMM</name>